<dbReference type="Pfam" id="PF12833">
    <property type="entry name" value="HTH_18"/>
    <property type="match status" value="1"/>
</dbReference>
<dbReference type="InterPro" id="IPR018060">
    <property type="entry name" value="HTH_AraC"/>
</dbReference>
<dbReference type="KEGG" id="cpi:Cpin_2597"/>
<dbReference type="PANTHER" id="PTHR46796:SF13">
    <property type="entry name" value="HTH-TYPE TRANSCRIPTIONAL ACTIVATOR RHAS"/>
    <property type="match status" value="1"/>
</dbReference>
<dbReference type="Proteomes" id="UP000002215">
    <property type="component" value="Chromosome"/>
</dbReference>
<gene>
    <name evidence="5" type="ordered locus">Cpin_2597</name>
</gene>
<dbReference type="PANTHER" id="PTHR46796">
    <property type="entry name" value="HTH-TYPE TRANSCRIPTIONAL ACTIVATOR RHAS-RELATED"/>
    <property type="match status" value="1"/>
</dbReference>
<feature type="domain" description="HTH araC/xylS-type" evidence="4">
    <location>
        <begin position="143"/>
        <end position="244"/>
    </location>
</feature>
<dbReference type="Gene3D" id="1.10.10.60">
    <property type="entry name" value="Homeodomain-like"/>
    <property type="match status" value="1"/>
</dbReference>
<evidence type="ECO:0000313" key="5">
    <source>
        <dbReference type="EMBL" id="ACU60080.1"/>
    </source>
</evidence>
<evidence type="ECO:0000259" key="4">
    <source>
        <dbReference type="PROSITE" id="PS01124"/>
    </source>
</evidence>
<dbReference type="GO" id="GO:0003700">
    <property type="term" value="F:DNA-binding transcription factor activity"/>
    <property type="evidence" value="ECO:0007669"/>
    <property type="project" value="InterPro"/>
</dbReference>
<dbReference type="EMBL" id="CP001699">
    <property type="protein sequence ID" value="ACU60080.1"/>
    <property type="molecule type" value="Genomic_DNA"/>
</dbReference>
<keyword evidence="2" id="KW-0238">DNA-binding</keyword>
<protein>
    <submittedName>
        <fullName evidence="5">Transcriptional regulator, AraC family</fullName>
    </submittedName>
</protein>
<keyword evidence="1" id="KW-0805">Transcription regulation</keyword>
<accession>A0A979GVS4</accession>
<keyword evidence="3" id="KW-0804">Transcription</keyword>
<evidence type="ECO:0000256" key="3">
    <source>
        <dbReference type="ARBA" id="ARBA00023163"/>
    </source>
</evidence>
<evidence type="ECO:0000256" key="2">
    <source>
        <dbReference type="ARBA" id="ARBA00023125"/>
    </source>
</evidence>
<proteinExistence type="predicted"/>
<dbReference type="PROSITE" id="PS01124">
    <property type="entry name" value="HTH_ARAC_FAMILY_2"/>
    <property type="match status" value="1"/>
</dbReference>
<evidence type="ECO:0000313" key="6">
    <source>
        <dbReference type="Proteomes" id="UP000002215"/>
    </source>
</evidence>
<dbReference type="AlphaFoldDB" id="A0A979GVS4"/>
<evidence type="ECO:0000256" key="1">
    <source>
        <dbReference type="ARBA" id="ARBA00023015"/>
    </source>
</evidence>
<dbReference type="GO" id="GO:0043565">
    <property type="term" value="F:sequence-specific DNA binding"/>
    <property type="evidence" value="ECO:0007669"/>
    <property type="project" value="InterPro"/>
</dbReference>
<sequence>MFCKEYLQPDDQLQDHIRAYIVLQADFPDLISRDYTLLPQVHPLLFFNLGETPAVQNRHTGEYLRQYLLIPAHHQSLAFSIDPAMKILAVQGVAGSESHLFQDILQLDHIQQQLLQCKDAQSMCTLLDTLLGQHLQQEKQYTRSIRDAVRIILDTGGNVIIRQLERATFQTKRTLERGFLLQTGLHLKMFCRITRFRKAIAHIEKEKQLCWAKLAQDCGYYDQTHFINEFHYFAGCLPGAYTGTPSLFEQAIA</sequence>
<organism evidence="5 6">
    <name type="scientific">Chitinophaga pinensis (strain ATCC 43595 / DSM 2588 / LMG 13176 / NBRC 15968 / NCIMB 11800 / UQM 2034)</name>
    <dbReference type="NCBI Taxonomy" id="485918"/>
    <lineage>
        <taxon>Bacteria</taxon>
        <taxon>Pseudomonadati</taxon>
        <taxon>Bacteroidota</taxon>
        <taxon>Chitinophagia</taxon>
        <taxon>Chitinophagales</taxon>
        <taxon>Chitinophagaceae</taxon>
        <taxon>Chitinophaga</taxon>
    </lineage>
</organism>
<reference evidence="6" key="1">
    <citation type="submission" date="2009-08" db="EMBL/GenBank/DDBJ databases">
        <title>The complete genome of Chitinophaga pinensis DSM 2588.</title>
        <authorList>
            <consortium name="US DOE Joint Genome Institute (JGI-PGF)"/>
            <person name="Lucas S."/>
            <person name="Copeland A."/>
            <person name="Lapidus A."/>
            <person name="Glavina del Rio T."/>
            <person name="Dalin E."/>
            <person name="Tice H."/>
            <person name="Bruce D."/>
            <person name="Goodwin L."/>
            <person name="Pitluck S."/>
            <person name="Kyrpides N."/>
            <person name="Mavromatis K."/>
            <person name="Ivanova N."/>
            <person name="Mikhailova N."/>
            <person name="Sims D."/>
            <person name="Meinche L."/>
            <person name="Brettin T."/>
            <person name="Detter J.C."/>
            <person name="Han C."/>
            <person name="Larimer F."/>
            <person name="Land M."/>
            <person name="Hauser L."/>
            <person name="Markowitz V."/>
            <person name="Cheng J.-F."/>
            <person name="Hugenholtz P."/>
            <person name="Woyke T."/>
            <person name="Wu D."/>
            <person name="Spring S."/>
            <person name="Klenk H.-P."/>
            <person name="Eisen J.A."/>
        </authorList>
    </citation>
    <scope>NUCLEOTIDE SEQUENCE [LARGE SCALE GENOMIC DNA]</scope>
    <source>
        <strain evidence="6">ATCC 43595 / DSM 2588 / LMG 13176 / NBRC 15968 / NCIMB 11800 / UQM 2034</strain>
    </source>
</reference>
<name>A0A979GVS4_CHIPD</name>
<dbReference type="InterPro" id="IPR050204">
    <property type="entry name" value="AraC_XylS_family_regulators"/>
</dbReference>
<reference evidence="5 6" key="2">
    <citation type="journal article" date="2010" name="Stand. Genomic Sci.">
        <title>Complete genome sequence of Chitinophaga pinensis type strain (UQM 2034).</title>
        <authorList>
            <person name="Glavina Del Rio T."/>
            <person name="Abt B."/>
            <person name="Spring S."/>
            <person name="Lapidus A."/>
            <person name="Nolan M."/>
            <person name="Tice H."/>
            <person name="Copeland A."/>
            <person name="Cheng J.F."/>
            <person name="Chen F."/>
            <person name="Bruce D."/>
            <person name="Goodwin L."/>
            <person name="Pitluck S."/>
            <person name="Ivanova N."/>
            <person name="Mavromatis K."/>
            <person name="Mikhailova N."/>
            <person name="Pati A."/>
            <person name="Chen A."/>
            <person name="Palaniappan K."/>
            <person name="Land M."/>
            <person name="Hauser L."/>
            <person name="Chang Y.J."/>
            <person name="Jeffries C.D."/>
            <person name="Chain P."/>
            <person name="Saunders E."/>
            <person name="Detter J.C."/>
            <person name="Brettin T."/>
            <person name="Rohde M."/>
            <person name="Goker M."/>
            <person name="Bristow J."/>
            <person name="Eisen J.A."/>
            <person name="Markowitz V."/>
            <person name="Hugenholtz P."/>
            <person name="Kyrpides N.C."/>
            <person name="Klenk H.P."/>
            <person name="Lucas S."/>
        </authorList>
    </citation>
    <scope>NUCLEOTIDE SEQUENCE [LARGE SCALE GENOMIC DNA]</scope>
    <source>
        <strain evidence="6">ATCC 43595 / DSM 2588 / LMG 13176 / NBRC 15968 / NCIMB 11800 / UQM 2034</strain>
    </source>
</reference>